<feature type="region of interest" description="Disordered" evidence="1">
    <location>
        <begin position="31"/>
        <end position="52"/>
    </location>
</feature>
<proteinExistence type="predicted"/>
<dbReference type="AlphaFoldDB" id="A0A6J7U248"/>
<accession>A0A6J7U248</accession>
<organism evidence="2">
    <name type="scientific">freshwater metagenome</name>
    <dbReference type="NCBI Taxonomy" id="449393"/>
    <lineage>
        <taxon>unclassified sequences</taxon>
        <taxon>metagenomes</taxon>
        <taxon>ecological metagenomes</taxon>
    </lineage>
</organism>
<gene>
    <name evidence="2" type="ORF">UFOPK4307_00870</name>
</gene>
<sequence length="358" mass="38312">MRIRPSKRSLRATSIFLVVALGFMAPNFATAEDQGQGKEKSQSSEKSKNSELAATYDSKYWGTPKKDISSSADQDEYDRSQSPIPGIEVAHSEVFGVFPGRPATAAAVPGGKGDLVDHGGQVLSEVHIYPIFWGPSSATFTQAYKDAISNFFGGIQCGAGTVRPTCGGHSDLVKQYFRGAPSKITFPRSFSDSSNPPTSSPTSTSIVAEAAKVVKSAGLTIDPLGLYMVFTSNFPSRANYCAWHSAGSYKATTTSVASWFAVAYMPYVGTMTGCSAKNLPGVTTFTTSQAVHSVINVTTHELYEAMSDSLINNRSAWYDAAGYENGDKCAWNFASTVNGYIVQSEYSNTTHNCPNLTS</sequence>
<feature type="compositionally biased region" description="Basic and acidic residues" evidence="1">
    <location>
        <begin position="35"/>
        <end position="49"/>
    </location>
</feature>
<reference evidence="2" key="1">
    <citation type="submission" date="2020-05" db="EMBL/GenBank/DDBJ databases">
        <authorList>
            <person name="Chiriac C."/>
            <person name="Salcher M."/>
            <person name="Ghai R."/>
            <person name="Kavagutti S V."/>
        </authorList>
    </citation>
    <scope>NUCLEOTIDE SEQUENCE</scope>
</reference>
<evidence type="ECO:0000313" key="2">
    <source>
        <dbReference type="EMBL" id="CAB5060073.1"/>
    </source>
</evidence>
<name>A0A6J7U248_9ZZZZ</name>
<protein>
    <submittedName>
        <fullName evidence="2">Unannotated protein</fullName>
    </submittedName>
</protein>
<evidence type="ECO:0000256" key="1">
    <source>
        <dbReference type="SAM" id="MobiDB-lite"/>
    </source>
</evidence>
<dbReference type="EMBL" id="CAFBQO010000144">
    <property type="protein sequence ID" value="CAB5060073.1"/>
    <property type="molecule type" value="Genomic_DNA"/>
</dbReference>